<dbReference type="GO" id="GO:0005763">
    <property type="term" value="C:mitochondrial small ribosomal subunit"/>
    <property type="evidence" value="ECO:0007669"/>
    <property type="project" value="UniProtKB-ARBA"/>
</dbReference>
<proteinExistence type="inferred from homology"/>
<name>A0A315VS07_GAMAF</name>
<dbReference type="FunFam" id="4.10.640.10:FF:000007">
    <property type="entry name" value="28S ribosomal protein S18c, mitochondrial"/>
    <property type="match status" value="1"/>
</dbReference>
<evidence type="ECO:0000256" key="5">
    <source>
        <dbReference type="ARBA" id="ARBA00023128"/>
    </source>
</evidence>
<evidence type="ECO:0000256" key="4">
    <source>
        <dbReference type="ARBA" id="ARBA00022980"/>
    </source>
</evidence>
<dbReference type="Proteomes" id="UP000250572">
    <property type="component" value="Unassembled WGS sequence"/>
</dbReference>
<keyword evidence="3" id="KW-0809">Transit peptide</keyword>
<dbReference type="GO" id="GO:0003735">
    <property type="term" value="F:structural constituent of ribosome"/>
    <property type="evidence" value="ECO:0007669"/>
    <property type="project" value="InterPro"/>
</dbReference>
<comment type="similarity">
    <text evidence="2">Belongs to the bacterial ribosomal protein bS18 family.</text>
</comment>
<evidence type="ECO:0000256" key="7">
    <source>
        <dbReference type="ARBA" id="ARBA00035264"/>
    </source>
</evidence>
<protein>
    <recommendedName>
        <fullName evidence="7">Small ribosomal subunit protein bS18m</fullName>
    </recommendedName>
    <alternativeName>
        <fullName evidence="9">28S ribosomal protein S18-1, mitochondrial</fullName>
    </alternativeName>
    <alternativeName>
        <fullName evidence="8">28S ribosomal protein S18c, mitochondrial</fullName>
    </alternativeName>
</protein>
<evidence type="ECO:0000313" key="10">
    <source>
        <dbReference type="EMBL" id="PWA26350.1"/>
    </source>
</evidence>
<comment type="caution">
    <text evidence="10">The sequence shown here is derived from an EMBL/GenBank/DDBJ whole genome shotgun (WGS) entry which is preliminary data.</text>
</comment>
<reference evidence="10 11" key="1">
    <citation type="journal article" date="2018" name="G3 (Bethesda)">
        <title>A High-Quality Reference Genome for the Invasive Mosquitofish Gambusia affinis Using a Chicago Library.</title>
        <authorList>
            <person name="Hoffberg S.L."/>
            <person name="Troendle N.J."/>
            <person name="Glenn T.C."/>
            <person name="Mahmud O."/>
            <person name="Louha S."/>
            <person name="Chalopin D."/>
            <person name="Bennetzen J.L."/>
            <person name="Mauricio R."/>
        </authorList>
    </citation>
    <scope>NUCLEOTIDE SEQUENCE [LARGE SCALE GENOMIC DNA]</scope>
    <source>
        <strain evidence="10">NE01/NJP1002.9</strain>
        <tissue evidence="10">Muscle</tissue>
    </source>
</reference>
<dbReference type="Pfam" id="PF01084">
    <property type="entry name" value="Ribosomal_S18"/>
    <property type="match status" value="1"/>
</dbReference>
<keyword evidence="5" id="KW-0496">Mitochondrion</keyword>
<dbReference type="Gene3D" id="4.10.640.10">
    <property type="entry name" value="Ribosomal protein S18"/>
    <property type="match status" value="1"/>
</dbReference>
<keyword evidence="6" id="KW-0687">Ribonucleoprotein</keyword>
<dbReference type="InterPro" id="IPR036870">
    <property type="entry name" value="Ribosomal_bS18_sf"/>
</dbReference>
<dbReference type="STRING" id="33528.ENSGAFP00000011873"/>
<dbReference type="InterPro" id="IPR001648">
    <property type="entry name" value="Ribosomal_bS18"/>
</dbReference>
<evidence type="ECO:0000256" key="6">
    <source>
        <dbReference type="ARBA" id="ARBA00023274"/>
    </source>
</evidence>
<sequence>MRSLGTTVKLPVFTVVPDLLPVLCQVKMLCVRGLQRLKAAFYLPRTTTHRSLTSAEILPKDDAVSKALVEHYVTGIRLLKVENPSRQSKKGCVLCNVTVDFKNIQLLSQFVSPHTGRIYGRHITGLCGRKQKEISKAIKKAHSVGFMPVTHKYPEFMKDPRICSIKHLD</sequence>
<evidence type="ECO:0000256" key="3">
    <source>
        <dbReference type="ARBA" id="ARBA00022946"/>
    </source>
</evidence>
<keyword evidence="11" id="KW-1185">Reference proteome</keyword>
<evidence type="ECO:0000256" key="9">
    <source>
        <dbReference type="ARBA" id="ARBA00080084"/>
    </source>
</evidence>
<accession>A0A315VS07</accession>
<dbReference type="SUPFAM" id="SSF46911">
    <property type="entry name" value="Ribosomal protein S18"/>
    <property type="match status" value="1"/>
</dbReference>
<dbReference type="PANTHER" id="PTHR13479">
    <property type="entry name" value="30S RIBOSOMAL PROTEIN S18"/>
    <property type="match status" value="1"/>
</dbReference>
<dbReference type="EMBL" id="NHOQ01001160">
    <property type="protein sequence ID" value="PWA26350.1"/>
    <property type="molecule type" value="Genomic_DNA"/>
</dbReference>
<dbReference type="GO" id="GO:0032543">
    <property type="term" value="P:mitochondrial translation"/>
    <property type="evidence" value="ECO:0007669"/>
    <property type="project" value="TreeGrafter"/>
</dbReference>
<organism evidence="10 11">
    <name type="scientific">Gambusia affinis</name>
    <name type="common">Western mosquitofish</name>
    <name type="synonym">Heterandria affinis</name>
    <dbReference type="NCBI Taxonomy" id="33528"/>
    <lineage>
        <taxon>Eukaryota</taxon>
        <taxon>Metazoa</taxon>
        <taxon>Chordata</taxon>
        <taxon>Craniata</taxon>
        <taxon>Vertebrata</taxon>
        <taxon>Euteleostomi</taxon>
        <taxon>Actinopterygii</taxon>
        <taxon>Neopterygii</taxon>
        <taxon>Teleostei</taxon>
        <taxon>Neoteleostei</taxon>
        <taxon>Acanthomorphata</taxon>
        <taxon>Ovalentaria</taxon>
        <taxon>Atherinomorphae</taxon>
        <taxon>Cyprinodontiformes</taxon>
        <taxon>Poeciliidae</taxon>
        <taxon>Poeciliinae</taxon>
        <taxon>Gambusia</taxon>
    </lineage>
</organism>
<comment type="subcellular location">
    <subcellularLocation>
        <location evidence="1">Mitochondrion</location>
    </subcellularLocation>
</comment>
<dbReference type="InterPro" id="IPR018275">
    <property type="entry name" value="Ribosomal_bS18_CS"/>
</dbReference>
<gene>
    <name evidence="10" type="ORF">CCH79_00018148</name>
</gene>
<keyword evidence="4" id="KW-0689">Ribosomal protein</keyword>
<dbReference type="AlphaFoldDB" id="A0A315VS07"/>
<dbReference type="PROSITE" id="PS00057">
    <property type="entry name" value="RIBOSOMAL_S18"/>
    <property type="match status" value="1"/>
</dbReference>
<dbReference type="GO" id="GO:0070181">
    <property type="term" value="F:small ribosomal subunit rRNA binding"/>
    <property type="evidence" value="ECO:0007669"/>
    <property type="project" value="TreeGrafter"/>
</dbReference>
<evidence type="ECO:0000256" key="8">
    <source>
        <dbReference type="ARBA" id="ARBA00076783"/>
    </source>
</evidence>
<dbReference type="NCBIfam" id="TIGR00165">
    <property type="entry name" value="S18"/>
    <property type="match status" value="1"/>
</dbReference>
<evidence type="ECO:0000256" key="1">
    <source>
        <dbReference type="ARBA" id="ARBA00004173"/>
    </source>
</evidence>
<evidence type="ECO:0000256" key="2">
    <source>
        <dbReference type="ARBA" id="ARBA00005589"/>
    </source>
</evidence>
<dbReference type="GO" id="GO:0005743">
    <property type="term" value="C:mitochondrial inner membrane"/>
    <property type="evidence" value="ECO:0007669"/>
    <property type="project" value="UniProtKB-ARBA"/>
</dbReference>
<evidence type="ECO:0000313" key="11">
    <source>
        <dbReference type="Proteomes" id="UP000250572"/>
    </source>
</evidence>
<dbReference type="PANTHER" id="PTHR13479:SF40">
    <property type="entry name" value="SMALL RIBOSOMAL SUBUNIT PROTEIN BS18M"/>
    <property type="match status" value="1"/>
</dbReference>